<evidence type="ECO:0000256" key="1">
    <source>
        <dbReference type="SAM" id="Phobius"/>
    </source>
</evidence>
<evidence type="ECO:0000313" key="3">
    <source>
        <dbReference type="Proteomes" id="UP001189429"/>
    </source>
</evidence>
<keyword evidence="1" id="KW-0812">Transmembrane</keyword>
<evidence type="ECO:0000313" key="2">
    <source>
        <dbReference type="EMBL" id="CAK0898163.1"/>
    </source>
</evidence>
<dbReference type="Proteomes" id="UP001189429">
    <property type="component" value="Unassembled WGS sequence"/>
</dbReference>
<keyword evidence="1" id="KW-1133">Transmembrane helix</keyword>
<protein>
    <submittedName>
        <fullName evidence="2">Uncharacterized protein</fullName>
    </submittedName>
</protein>
<sequence>MSDSADPAQDSFRLTTIDLDRHQRATSTRLRTWFESPVSVIPLHAEQVSSSDESGDDSSIYSHVGTGVGILNGFDVFGVFKVNVLAELNLSSRFSVSGRLLVSALSSMSSASFLIHGLLVPQRGNLMRGFLFRGTFFHEIKPELLEIFQNWAAAFLYLALGVILPNLARRSNVHLERTLSVAYRYNLTMRFGSAHMFFSYVLWPVTFLSGMFAPVLVWFHRLYGGDFAEQMHIDIWGLLSVFTWSIGMLFIGPSMVEEVGTVAVREIVAGVVKEVEDMRTRPISWQRLLDLVKWDSALLESSTETKLRETAHRFLVSCQQFAAVLFYSVWDASPRSVVTTGLDLVILRQIWFSEWWNMN</sequence>
<dbReference type="EMBL" id="CAUYUJ010020437">
    <property type="protein sequence ID" value="CAK0898163.1"/>
    <property type="molecule type" value="Genomic_DNA"/>
</dbReference>
<feature type="transmembrane region" description="Helical" evidence="1">
    <location>
        <begin position="100"/>
        <end position="119"/>
    </location>
</feature>
<keyword evidence="1" id="KW-0472">Membrane</keyword>
<organism evidence="2 3">
    <name type="scientific">Prorocentrum cordatum</name>
    <dbReference type="NCBI Taxonomy" id="2364126"/>
    <lineage>
        <taxon>Eukaryota</taxon>
        <taxon>Sar</taxon>
        <taxon>Alveolata</taxon>
        <taxon>Dinophyceae</taxon>
        <taxon>Prorocentrales</taxon>
        <taxon>Prorocentraceae</taxon>
        <taxon>Prorocentrum</taxon>
    </lineage>
</organism>
<comment type="caution">
    <text evidence="2">The sequence shown here is derived from an EMBL/GenBank/DDBJ whole genome shotgun (WGS) entry which is preliminary data.</text>
</comment>
<accession>A0ABN9XET8</accession>
<reference evidence="2" key="1">
    <citation type="submission" date="2023-10" db="EMBL/GenBank/DDBJ databases">
        <authorList>
            <person name="Chen Y."/>
            <person name="Shah S."/>
            <person name="Dougan E. K."/>
            <person name="Thang M."/>
            <person name="Chan C."/>
        </authorList>
    </citation>
    <scope>NUCLEOTIDE SEQUENCE [LARGE SCALE GENOMIC DNA]</scope>
</reference>
<feature type="transmembrane region" description="Helical" evidence="1">
    <location>
        <begin position="231"/>
        <end position="251"/>
    </location>
</feature>
<proteinExistence type="predicted"/>
<gene>
    <name evidence="2" type="ORF">PCOR1329_LOCUS76117</name>
</gene>
<keyword evidence="3" id="KW-1185">Reference proteome</keyword>
<feature type="transmembrane region" description="Helical" evidence="1">
    <location>
        <begin position="197"/>
        <end position="219"/>
    </location>
</feature>
<feature type="transmembrane region" description="Helical" evidence="1">
    <location>
        <begin position="151"/>
        <end position="168"/>
    </location>
</feature>
<name>A0ABN9XET8_9DINO</name>